<evidence type="ECO:0000313" key="13">
    <source>
        <dbReference type="EMBL" id="QYZ78355.1"/>
    </source>
</evidence>
<dbReference type="AlphaFoldDB" id="A0A8G1A0M0"/>
<evidence type="ECO:0000256" key="4">
    <source>
        <dbReference type="ARBA" id="ARBA00006247"/>
    </source>
</evidence>
<dbReference type="PROSITE" id="PS00759">
    <property type="entry name" value="ARGE_DAPE_CPG2_2"/>
    <property type="match status" value="1"/>
</dbReference>
<comment type="pathway">
    <text evidence="3">Amino-acid biosynthesis; L-lysine biosynthesis via DAP pathway; LL-2,6-diaminopimelate from (S)-tetrahydrodipicolinate (succinylase route): step 3/3.</text>
</comment>
<evidence type="ECO:0000256" key="11">
    <source>
        <dbReference type="ARBA" id="ARBA00051301"/>
    </source>
</evidence>
<evidence type="ECO:0000259" key="12">
    <source>
        <dbReference type="Pfam" id="PF07687"/>
    </source>
</evidence>
<dbReference type="Gene3D" id="3.30.70.360">
    <property type="match status" value="1"/>
</dbReference>
<comment type="catalytic activity">
    <reaction evidence="11">
        <text>N-succinyl-(2S,6S)-2,6-diaminopimelate + H2O = (2S,6S)-2,6-diaminopimelate + succinate</text>
        <dbReference type="Rhea" id="RHEA:22608"/>
        <dbReference type="ChEBI" id="CHEBI:15377"/>
        <dbReference type="ChEBI" id="CHEBI:30031"/>
        <dbReference type="ChEBI" id="CHEBI:57609"/>
        <dbReference type="ChEBI" id="CHEBI:58087"/>
        <dbReference type="EC" id="3.5.1.18"/>
    </reaction>
</comment>
<name>A0A8G1A0M0_9EURY</name>
<reference evidence="13" key="2">
    <citation type="submission" date="2019-03" db="EMBL/GenBank/DDBJ databases">
        <authorList>
            <person name="Chen S.-C."/>
            <person name="Wu S.-Y."/>
            <person name="Lai M.-C."/>
        </authorList>
    </citation>
    <scope>NUCLEOTIDE SEQUENCE</scope>
    <source>
        <strain evidence="13">ML15</strain>
    </source>
</reference>
<dbReference type="InterPro" id="IPR036264">
    <property type="entry name" value="Bact_exopeptidase_dim_dom"/>
</dbReference>
<dbReference type="EC" id="3.5.1.18" evidence="5"/>
<evidence type="ECO:0000313" key="14">
    <source>
        <dbReference type="Proteomes" id="UP000826709"/>
    </source>
</evidence>
<gene>
    <name evidence="13" type="ORF">E2N92_02365</name>
</gene>
<accession>A0A8G1A0M0</accession>
<comment type="cofactor">
    <cofactor evidence="2">
        <name>Zn(2+)</name>
        <dbReference type="ChEBI" id="CHEBI:29105"/>
    </cofactor>
</comment>
<evidence type="ECO:0000256" key="8">
    <source>
        <dbReference type="ARBA" id="ARBA00022801"/>
    </source>
</evidence>
<keyword evidence="8" id="KW-0378">Hydrolase</keyword>
<dbReference type="OrthoDB" id="24854at2157"/>
<dbReference type="RefSeq" id="WP_220682107.1">
    <property type="nucleotide sequence ID" value="NZ_CP037968.1"/>
</dbReference>
<dbReference type="Proteomes" id="UP000826709">
    <property type="component" value="Chromosome"/>
</dbReference>
<dbReference type="Gene3D" id="3.40.630.10">
    <property type="entry name" value="Zn peptidases"/>
    <property type="match status" value="1"/>
</dbReference>
<keyword evidence="7" id="KW-0479">Metal-binding</keyword>
<dbReference type="KEGG" id="mfk:E2N92_02365"/>
<dbReference type="GO" id="GO:0046872">
    <property type="term" value="F:metal ion binding"/>
    <property type="evidence" value="ECO:0007669"/>
    <property type="project" value="UniProtKB-KW"/>
</dbReference>
<sequence>MDVGDLCRDLVRLRSENPPGETREVAEYIHSFLAEIGIESTVVSRDGRRCNLIARHHNPQLLLCGHLDVVPAIADGWRHPPFSGVEEDGYIWGRGSSDMKGGCAALLTALRRAVDEGEEPPVEVVFVCDEETGGCYGMEYLLAKGVLRPCDTLIAEPTPPLSPCIGQKGLARISLSFAGEPGHSSLYPAVGRSAVMEAHEVIEYLKALHERDYPVSAEMERVIARSSAVLEGLFGLQGLDHVLRRVMFNPGVIRGGEKANIVAEHCDLDLDLRIPWGCTAGEIVSEIAALVPSAEMKVTAVSDPSCTSPSARVAERVCAEIRRVYGEAPVPIFQWAASDARHLRKAGFPAVEYGPGEVTTIHGVNERVAIDSLIRAEEIFYGIISSYCTTRPPTEDAND</sequence>
<comment type="cofactor">
    <cofactor evidence="1">
        <name>Co(2+)</name>
        <dbReference type="ChEBI" id="CHEBI:48828"/>
    </cofactor>
</comment>
<dbReference type="PANTHER" id="PTHR43808:SF32">
    <property type="entry name" value="ARGE_DAPE-RELATED DEACYLASE"/>
    <property type="match status" value="1"/>
</dbReference>
<dbReference type="InterPro" id="IPR010182">
    <property type="entry name" value="ArgE/DapE"/>
</dbReference>
<dbReference type="SUPFAM" id="SSF53187">
    <property type="entry name" value="Zn-dependent exopeptidases"/>
    <property type="match status" value="1"/>
</dbReference>
<dbReference type="GO" id="GO:0009014">
    <property type="term" value="F:succinyl-diaminopimelate desuccinylase activity"/>
    <property type="evidence" value="ECO:0007669"/>
    <property type="project" value="UniProtKB-EC"/>
</dbReference>
<dbReference type="PANTHER" id="PTHR43808">
    <property type="entry name" value="ACETYLORNITHINE DEACETYLASE"/>
    <property type="match status" value="1"/>
</dbReference>
<keyword evidence="9" id="KW-0862">Zinc</keyword>
<dbReference type="GO" id="GO:0009089">
    <property type="term" value="P:lysine biosynthetic process via diaminopimelate"/>
    <property type="evidence" value="ECO:0007669"/>
    <property type="project" value="UniProtKB-UniPathway"/>
</dbReference>
<reference evidence="13" key="1">
    <citation type="journal article" date="2005" name="Int. J. Syst. Evol. Microbiol.">
        <title>Methanofollis formosanus sp. nov., isolated from a fish pond.</title>
        <authorList>
            <person name="Wu S.Y."/>
            <person name="Chen S.C."/>
            <person name="Lai M.C."/>
        </authorList>
    </citation>
    <scope>NUCLEOTIDE SEQUENCE</scope>
    <source>
        <strain evidence="13">ML15</strain>
    </source>
</reference>
<comment type="similarity">
    <text evidence="4">Belongs to the peptidase M20A family.</text>
</comment>
<protein>
    <recommendedName>
        <fullName evidence="6">Probable succinyl-diaminopimelate desuccinylase</fullName>
        <ecNumber evidence="5">3.5.1.18</ecNumber>
    </recommendedName>
</protein>
<feature type="domain" description="Peptidase M20 dimerisation" evidence="12">
    <location>
        <begin position="165"/>
        <end position="292"/>
    </location>
</feature>
<evidence type="ECO:0000256" key="2">
    <source>
        <dbReference type="ARBA" id="ARBA00001947"/>
    </source>
</evidence>
<dbReference type="Pfam" id="PF01546">
    <property type="entry name" value="Peptidase_M20"/>
    <property type="match status" value="1"/>
</dbReference>
<proteinExistence type="inferred from homology"/>
<dbReference type="Pfam" id="PF07687">
    <property type="entry name" value="M20_dimer"/>
    <property type="match status" value="1"/>
</dbReference>
<dbReference type="InterPro" id="IPR011650">
    <property type="entry name" value="Peptidase_M20_dimer"/>
</dbReference>
<dbReference type="EMBL" id="CP037968">
    <property type="protein sequence ID" value="QYZ78355.1"/>
    <property type="molecule type" value="Genomic_DNA"/>
</dbReference>
<organism evidence="13 14">
    <name type="scientific">Methanofollis formosanus</name>
    <dbReference type="NCBI Taxonomy" id="299308"/>
    <lineage>
        <taxon>Archaea</taxon>
        <taxon>Methanobacteriati</taxon>
        <taxon>Methanobacteriota</taxon>
        <taxon>Stenosarchaea group</taxon>
        <taxon>Methanomicrobia</taxon>
        <taxon>Methanomicrobiales</taxon>
        <taxon>Methanomicrobiaceae</taxon>
        <taxon>Methanofollis</taxon>
    </lineage>
</organism>
<dbReference type="Gene3D" id="1.10.150.900">
    <property type="match status" value="1"/>
</dbReference>
<evidence type="ECO:0000256" key="6">
    <source>
        <dbReference type="ARBA" id="ARBA00016853"/>
    </source>
</evidence>
<evidence type="ECO:0000256" key="1">
    <source>
        <dbReference type="ARBA" id="ARBA00001941"/>
    </source>
</evidence>
<keyword evidence="14" id="KW-1185">Reference proteome</keyword>
<dbReference type="UniPathway" id="UPA00034">
    <property type="reaction ID" value="UER00021"/>
</dbReference>
<dbReference type="InterPro" id="IPR002933">
    <property type="entry name" value="Peptidase_M20"/>
</dbReference>
<dbReference type="PROSITE" id="PS00758">
    <property type="entry name" value="ARGE_DAPE_CPG2_1"/>
    <property type="match status" value="1"/>
</dbReference>
<evidence type="ECO:0000256" key="3">
    <source>
        <dbReference type="ARBA" id="ARBA00005130"/>
    </source>
</evidence>
<evidence type="ECO:0000256" key="9">
    <source>
        <dbReference type="ARBA" id="ARBA00022833"/>
    </source>
</evidence>
<dbReference type="NCBIfam" id="TIGR01910">
    <property type="entry name" value="DapE-ArgE"/>
    <property type="match status" value="1"/>
</dbReference>
<dbReference type="InterPro" id="IPR050072">
    <property type="entry name" value="Peptidase_M20A"/>
</dbReference>
<dbReference type="SUPFAM" id="SSF55031">
    <property type="entry name" value="Bacterial exopeptidase dimerisation domain"/>
    <property type="match status" value="1"/>
</dbReference>
<evidence type="ECO:0000256" key="10">
    <source>
        <dbReference type="ARBA" id="ARBA00023285"/>
    </source>
</evidence>
<dbReference type="InterPro" id="IPR001261">
    <property type="entry name" value="ArgE/DapE_CS"/>
</dbReference>
<keyword evidence="10" id="KW-0170">Cobalt</keyword>
<evidence type="ECO:0000256" key="7">
    <source>
        <dbReference type="ARBA" id="ARBA00022723"/>
    </source>
</evidence>
<evidence type="ECO:0000256" key="5">
    <source>
        <dbReference type="ARBA" id="ARBA00011921"/>
    </source>
</evidence>